<evidence type="ECO:0000256" key="5">
    <source>
        <dbReference type="ARBA" id="ARBA00023136"/>
    </source>
</evidence>
<dbReference type="EMBL" id="JABEVU030000001">
    <property type="protein sequence ID" value="MDB0581168.1"/>
    <property type="molecule type" value="Genomic_DNA"/>
</dbReference>
<dbReference type="Pfam" id="PF04286">
    <property type="entry name" value="DUF445"/>
    <property type="match status" value="1"/>
</dbReference>
<reference evidence="8" key="3">
    <citation type="submission" date="2022-12" db="EMBL/GenBank/DDBJ databases">
        <title>Genome analysis and biological profiling of marine Salinicoccus roseus MOSEL-ME25.</title>
        <authorList>
            <person name="Mirza F.T."/>
            <person name="Xie Y."/>
            <person name="Shinwari Z.K."/>
        </authorList>
    </citation>
    <scope>NUCLEOTIDE SEQUENCE</scope>
    <source>
        <strain evidence="8">MOSEL-ME25</strain>
    </source>
</reference>
<keyword evidence="3 6" id="KW-0812">Transmembrane</keyword>
<feature type="transmembrane region" description="Helical" evidence="6">
    <location>
        <begin position="6"/>
        <end position="30"/>
    </location>
</feature>
<dbReference type="AlphaFoldDB" id="A0A0C2DIW0"/>
<comment type="subcellular location">
    <subcellularLocation>
        <location evidence="1">Endomembrane system</location>
    </subcellularLocation>
</comment>
<evidence type="ECO:0000256" key="2">
    <source>
        <dbReference type="ARBA" id="ARBA00008053"/>
    </source>
</evidence>
<dbReference type="PANTHER" id="PTHR35791:SF1">
    <property type="entry name" value="UPF0754 MEMBRANE PROTEIN YHEB"/>
    <property type="match status" value="1"/>
</dbReference>
<evidence type="ECO:0000256" key="3">
    <source>
        <dbReference type="ARBA" id="ARBA00022692"/>
    </source>
</evidence>
<proteinExistence type="inferred from homology"/>
<evidence type="ECO:0000313" key="7">
    <source>
        <dbReference type="EMBL" id="KIH69883.1"/>
    </source>
</evidence>
<accession>A0A0C2DIW0</accession>
<organism evidence="7 9">
    <name type="scientific">Salinicoccus roseus</name>
    <dbReference type="NCBI Taxonomy" id="45670"/>
    <lineage>
        <taxon>Bacteria</taxon>
        <taxon>Bacillati</taxon>
        <taxon>Bacillota</taxon>
        <taxon>Bacilli</taxon>
        <taxon>Bacillales</taxon>
        <taxon>Staphylococcaceae</taxon>
        <taxon>Salinicoccus</taxon>
    </lineage>
</organism>
<comment type="caution">
    <text evidence="7">The sequence shown here is derived from an EMBL/GenBank/DDBJ whole genome shotgun (WGS) entry which is preliminary data.</text>
</comment>
<keyword evidence="10" id="KW-1185">Reference proteome</keyword>
<dbReference type="RefSeq" id="WP_040106524.1">
    <property type="nucleotide sequence ID" value="NZ_JABEVU030000001.1"/>
</dbReference>
<dbReference type="GeneID" id="77845919"/>
<evidence type="ECO:0000313" key="9">
    <source>
        <dbReference type="Proteomes" id="UP000031546"/>
    </source>
</evidence>
<protein>
    <submittedName>
        <fullName evidence="8">DUF445 family protein</fullName>
    </submittedName>
</protein>
<dbReference type="STRING" id="45670.SN16_10155"/>
<keyword evidence="5 6" id="KW-0472">Membrane</keyword>
<keyword evidence="4 6" id="KW-1133">Transmembrane helix</keyword>
<feature type="transmembrane region" description="Helical" evidence="6">
    <location>
        <begin position="354"/>
        <end position="375"/>
    </location>
</feature>
<dbReference type="EMBL" id="JXII01000009">
    <property type="protein sequence ID" value="KIH69883.1"/>
    <property type="molecule type" value="Genomic_DNA"/>
</dbReference>
<evidence type="ECO:0000256" key="6">
    <source>
        <dbReference type="SAM" id="Phobius"/>
    </source>
</evidence>
<dbReference type="Proteomes" id="UP000031546">
    <property type="component" value="Unassembled WGS sequence"/>
</dbReference>
<dbReference type="PANTHER" id="PTHR35791">
    <property type="entry name" value="UPF0754 MEMBRANE PROTEIN YHEB"/>
    <property type="match status" value="1"/>
</dbReference>
<dbReference type="InterPro" id="IPR007383">
    <property type="entry name" value="DUF445"/>
</dbReference>
<evidence type="ECO:0000256" key="4">
    <source>
        <dbReference type="ARBA" id="ARBA00022989"/>
    </source>
</evidence>
<evidence type="ECO:0000256" key="1">
    <source>
        <dbReference type="ARBA" id="ARBA00004308"/>
    </source>
</evidence>
<evidence type="ECO:0000313" key="8">
    <source>
        <dbReference type="EMBL" id="MDB0581168.1"/>
    </source>
</evidence>
<reference evidence="8" key="2">
    <citation type="submission" date="2020-04" db="EMBL/GenBank/DDBJ databases">
        <authorList>
            <person name="Tanveer F."/>
            <person name="Xie Y."/>
            <person name="Shinwari Z.K."/>
        </authorList>
    </citation>
    <scope>NUCLEOTIDE SEQUENCE</scope>
    <source>
        <strain evidence="8">MOSEL-ME25</strain>
    </source>
</reference>
<gene>
    <name evidence="8" type="ORF">F7P68_0011565</name>
    <name evidence="7" type="ORF">SN16_10155</name>
</gene>
<evidence type="ECO:0000313" key="10">
    <source>
        <dbReference type="Proteomes" id="UP000527860"/>
    </source>
</evidence>
<comment type="similarity">
    <text evidence="2">Belongs to the UPF0754 family.</text>
</comment>
<reference evidence="7 9" key="1">
    <citation type="submission" date="2015-01" db="EMBL/GenBank/DDBJ databases">
        <title>Genome sequences of high lactate-tolerant strain Salinicoccus roseus W12 with industrial interest.</title>
        <authorList>
            <person name="Wang H."/>
            <person name="Yu B."/>
        </authorList>
    </citation>
    <scope>NUCLEOTIDE SEQUENCE [LARGE SCALE GENOMIC DNA]</scope>
    <source>
        <strain evidence="7 9">W12</strain>
    </source>
</reference>
<name>A0A0C2DIW0_9STAP</name>
<sequence>MNDGFQIILMAIIGALIGGLTNMLAIRMLFRPYETKYLFGRRLPLTPGVIPRRREEASIKMGEIVTRHLLTPDAFIEKIKSRETQNFIMLFIDRQIETIESEKLTLRYFLERINEGLSDKVVKGFNAQLSDKVTAEGARLYQQEIRNLVPTDAMATLDGKIGTLQPQITQKIEEYINSEKGYQDLYTMTDEFVEHRGRLARSLKYLMSKETIVQNIRNELNKLIHHPKMTEIQVRIINDEYERIKNSRVDALISERDQQRLIDSVYDVLRERIDIEGILDYPIEDFNREMFESFKTRGKYQLRDNIIEYLGQNTGRIVEKLQLAQVVKKQIDSFELSHIEDLVMEISSKEFRMITLLGFFLGGMIGIVQGLIVVFL</sequence>
<dbReference type="GO" id="GO:0012505">
    <property type="term" value="C:endomembrane system"/>
    <property type="evidence" value="ECO:0007669"/>
    <property type="project" value="UniProtKB-SubCell"/>
</dbReference>
<dbReference type="Proteomes" id="UP000527860">
    <property type="component" value="Unassembled WGS sequence"/>
</dbReference>
<dbReference type="OrthoDB" id="9787430at2"/>